<dbReference type="GeneID" id="41976334"/>
<protein>
    <recommendedName>
        <fullName evidence="3">Zn(2)-C6 fungal-type domain-containing protein</fullName>
    </recommendedName>
</protein>
<feature type="compositionally biased region" description="Basic and acidic residues" evidence="2">
    <location>
        <begin position="46"/>
        <end position="61"/>
    </location>
</feature>
<dbReference type="PANTHER" id="PTHR47785">
    <property type="entry name" value="ZN(II)2CYS6 TRANSCRIPTION FACTOR (EUROFUNG)-RELATED-RELATED"/>
    <property type="match status" value="1"/>
</dbReference>
<dbReference type="InterPro" id="IPR053181">
    <property type="entry name" value="EcdB-like_regulator"/>
</dbReference>
<reference evidence="4 5" key="1">
    <citation type="submission" date="2019-06" db="EMBL/GenBank/DDBJ databases">
        <title>Draft genome sequence of the filamentous fungus Phialemoniopsis curvata isolated from diesel fuel.</title>
        <authorList>
            <person name="Varaljay V.A."/>
            <person name="Lyon W.J."/>
            <person name="Crouch A.L."/>
            <person name="Drake C.E."/>
            <person name="Hollomon J.M."/>
            <person name="Nadeau L.J."/>
            <person name="Nunn H.S."/>
            <person name="Stevenson B.S."/>
            <person name="Bojanowski C.L."/>
            <person name="Crookes-Goodson W.J."/>
        </authorList>
    </citation>
    <scope>NUCLEOTIDE SEQUENCE [LARGE SCALE GENOMIC DNA]</scope>
    <source>
        <strain evidence="4 5">D216</strain>
    </source>
</reference>
<dbReference type="PROSITE" id="PS00463">
    <property type="entry name" value="ZN2_CY6_FUNGAL_1"/>
    <property type="match status" value="1"/>
</dbReference>
<feature type="compositionally biased region" description="Low complexity" evidence="2">
    <location>
        <begin position="62"/>
        <end position="71"/>
    </location>
</feature>
<gene>
    <name evidence="4" type="ORF">E0L32_008887</name>
</gene>
<comment type="caution">
    <text evidence="4">The sequence shown here is derived from an EMBL/GenBank/DDBJ whole genome shotgun (WGS) entry which is preliminary data.</text>
</comment>
<dbReference type="Pfam" id="PF00172">
    <property type="entry name" value="Zn_clus"/>
    <property type="match status" value="1"/>
</dbReference>
<dbReference type="Gene3D" id="4.10.240.10">
    <property type="entry name" value="Zn(2)-C6 fungal-type DNA-binding domain"/>
    <property type="match status" value="1"/>
</dbReference>
<dbReference type="STRING" id="1093900.A0A507AIB5"/>
<evidence type="ECO:0000313" key="4">
    <source>
        <dbReference type="EMBL" id="TPX09865.1"/>
    </source>
</evidence>
<evidence type="ECO:0000256" key="2">
    <source>
        <dbReference type="SAM" id="MobiDB-lite"/>
    </source>
</evidence>
<feature type="region of interest" description="Disordered" evidence="2">
    <location>
        <begin position="134"/>
        <end position="158"/>
    </location>
</feature>
<feature type="region of interest" description="Disordered" evidence="2">
    <location>
        <begin position="1"/>
        <end position="89"/>
    </location>
</feature>
<feature type="compositionally biased region" description="Low complexity" evidence="2">
    <location>
        <begin position="134"/>
        <end position="147"/>
    </location>
</feature>
<dbReference type="InterPro" id="IPR036864">
    <property type="entry name" value="Zn2-C6_fun-type_DNA-bd_sf"/>
</dbReference>
<dbReference type="InParanoid" id="A0A507AIB5"/>
<dbReference type="CDD" id="cd00067">
    <property type="entry name" value="GAL4"/>
    <property type="match status" value="1"/>
</dbReference>
<dbReference type="GO" id="GO:0008270">
    <property type="term" value="F:zinc ion binding"/>
    <property type="evidence" value="ECO:0007669"/>
    <property type="project" value="InterPro"/>
</dbReference>
<sequence length="789" mass="85616">MLQNHNSAAPPNIHDSEVRPSDAGLPSNGALLVTSLLRPGASPGSDPRREQRQTSNLDREASPPSGSQPSLSPHPHPPASSDRARRRARRRALTACQLCRARKTKCDNVRPSCGYCIFQGAKCVYTDTPLGARVVSPRPSPQPAASSHNGQGPSNEALLDSLNHLTGLVEGLRSELDLRRTFNPTTTPGFPAADFPTQFVPQDPSLQPLVNQFGSAHPSTESAFADDGFGRLEVPELAARTSACESILKWPVLTEAYPDENITSFPLQSTIRDEAESLDATMSGTASGGRGTVIHEDNIWPLCRKFLVLINVKNPILDVSEFKRYARQAAECGPTWDGRGCLVLLACALASLSTPYHPMQDPVSEADADYNMSSPSTAALVDESAAEAYYSAAKRRLGLLPTSLISIQCHYFAGLYEKFAIRPLSAWMLLQQACVRFQAYLYAKALSTPVDGAGDVRTARHIEQRLYWLCVKAECELRAELQLPASGLLKFKYPDLFPSLSFPSSSELLDFSDGFAGSTGQSPEATAAMLLGGIGGGGGVGTPSAATVSSSDRLDPEEERSWLYYLAEIFLRKIMNRILDDVYGRGEQHWVTPPGGAAAGSGGINRSLLSQHAAYGEELALWRAHLPPQLRFADGEALPPNELAFFLKTRYLICLEWIARPFLYYVTTVTATTTATATATTTTANNATTSIDNNPAVVALAQRCVDTCVALIPVIARHHRHGGIWGLLRKSFSLGLLLIAASRRPLVLELPDGWQESVRLVIATIRRWEDGATDLRWMRQTLEGMLAGV</sequence>
<dbReference type="PROSITE" id="PS50048">
    <property type="entry name" value="ZN2_CY6_FUNGAL_2"/>
    <property type="match status" value="1"/>
</dbReference>
<dbReference type="AlphaFoldDB" id="A0A507AIB5"/>
<dbReference type="InterPro" id="IPR001138">
    <property type="entry name" value="Zn2Cys6_DnaBD"/>
</dbReference>
<keyword evidence="1" id="KW-0539">Nucleus</keyword>
<dbReference type="SUPFAM" id="SSF57701">
    <property type="entry name" value="Zn2/Cys6 DNA-binding domain"/>
    <property type="match status" value="1"/>
</dbReference>
<dbReference type="Proteomes" id="UP000319257">
    <property type="component" value="Unassembled WGS sequence"/>
</dbReference>
<feature type="domain" description="Zn(2)-C6 fungal-type" evidence="3">
    <location>
        <begin position="95"/>
        <end position="125"/>
    </location>
</feature>
<dbReference type="PANTHER" id="PTHR47785:SF5">
    <property type="entry name" value="ZN(II)2CYS6 TRANSCRIPTION FACTOR (EUROFUNG)"/>
    <property type="match status" value="1"/>
</dbReference>
<name>A0A507AIB5_9PEZI</name>
<dbReference type="OrthoDB" id="4356994at2759"/>
<evidence type="ECO:0000259" key="3">
    <source>
        <dbReference type="PROSITE" id="PS50048"/>
    </source>
</evidence>
<evidence type="ECO:0000256" key="1">
    <source>
        <dbReference type="ARBA" id="ARBA00023242"/>
    </source>
</evidence>
<accession>A0A507AIB5</accession>
<dbReference type="CDD" id="cd12148">
    <property type="entry name" value="fungal_TF_MHR"/>
    <property type="match status" value="1"/>
</dbReference>
<keyword evidence="5" id="KW-1185">Reference proteome</keyword>
<dbReference type="EMBL" id="SKBQ01000061">
    <property type="protein sequence ID" value="TPX09865.1"/>
    <property type="molecule type" value="Genomic_DNA"/>
</dbReference>
<dbReference type="GO" id="GO:0000981">
    <property type="term" value="F:DNA-binding transcription factor activity, RNA polymerase II-specific"/>
    <property type="evidence" value="ECO:0007669"/>
    <property type="project" value="InterPro"/>
</dbReference>
<organism evidence="4 5">
    <name type="scientific">Thyridium curvatum</name>
    <dbReference type="NCBI Taxonomy" id="1093900"/>
    <lineage>
        <taxon>Eukaryota</taxon>
        <taxon>Fungi</taxon>
        <taxon>Dikarya</taxon>
        <taxon>Ascomycota</taxon>
        <taxon>Pezizomycotina</taxon>
        <taxon>Sordariomycetes</taxon>
        <taxon>Sordariomycetidae</taxon>
        <taxon>Thyridiales</taxon>
        <taxon>Thyridiaceae</taxon>
        <taxon>Thyridium</taxon>
    </lineage>
</organism>
<evidence type="ECO:0000313" key="5">
    <source>
        <dbReference type="Proteomes" id="UP000319257"/>
    </source>
</evidence>
<dbReference type="SMART" id="SM00066">
    <property type="entry name" value="GAL4"/>
    <property type="match status" value="1"/>
</dbReference>
<dbReference type="RefSeq" id="XP_030991576.1">
    <property type="nucleotide sequence ID" value="XM_031143792.1"/>
</dbReference>
<proteinExistence type="predicted"/>